<protein>
    <submittedName>
        <fullName evidence="8">Binding-protein-dependent transport system inner membrane component</fullName>
    </submittedName>
</protein>
<comment type="subcellular location">
    <subcellularLocation>
        <location evidence="1 7">Cell membrane</location>
        <topology evidence="1 7">Multi-pass membrane protein</topology>
    </subcellularLocation>
</comment>
<feature type="transmembrane region" description="Helical" evidence="7">
    <location>
        <begin position="12"/>
        <end position="33"/>
    </location>
</feature>
<keyword evidence="3" id="KW-1003">Cell membrane</keyword>
<dbReference type="GO" id="GO:0055085">
    <property type="term" value="P:transmembrane transport"/>
    <property type="evidence" value="ECO:0007669"/>
    <property type="project" value="InterPro"/>
</dbReference>
<feature type="transmembrane region" description="Helical" evidence="7">
    <location>
        <begin position="185"/>
        <end position="202"/>
    </location>
</feature>
<evidence type="ECO:0000256" key="5">
    <source>
        <dbReference type="ARBA" id="ARBA00022989"/>
    </source>
</evidence>
<keyword evidence="5 7" id="KW-1133">Transmembrane helix</keyword>
<name>A0A383S7M2_9ACTN</name>
<feature type="transmembrane region" description="Helical" evidence="7">
    <location>
        <begin position="286"/>
        <end position="309"/>
    </location>
</feature>
<keyword evidence="2 7" id="KW-0813">Transport</keyword>
<comment type="similarity">
    <text evidence="7">Belongs to the binding-protein-dependent transport system permease family.</text>
</comment>
<feature type="transmembrane region" description="Helical" evidence="7">
    <location>
        <begin position="106"/>
        <end position="128"/>
    </location>
</feature>
<dbReference type="Pfam" id="PF00528">
    <property type="entry name" value="BPD_transp_1"/>
    <property type="match status" value="1"/>
</dbReference>
<dbReference type="RefSeq" id="WP_119162302.1">
    <property type="nucleotide sequence ID" value="NZ_LR134442.1"/>
</dbReference>
<evidence type="ECO:0000256" key="1">
    <source>
        <dbReference type="ARBA" id="ARBA00004651"/>
    </source>
</evidence>
<proteinExistence type="inferred from homology"/>
<gene>
    <name evidence="8" type="ORF">PROPAUS_1934</name>
</gene>
<evidence type="ECO:0000256" key="7">
    <source>
        <dbReference type="RuleBase" id="RU363032"/>
    </source>
</evidence>
<dbReference type="Proteomes" id="UP000263928">
    <property type="component" value="Unassembled WGS sequence"/>
</dbReference>
<dbReference type="PANTHER" id="PTHR43163">
    <property type="entry name" value="DIPEPTIDE TRANSPORT SYSTEM PERMEASE PROTEIN DPPB-RELATED"/>
    <property type="match status" value="1"/>
</dbReference>
<reference evidence="9" key="1">
    <citation type="submission" date="2018-08" db="EMBL/GenBank/DDBJ databases">
        <authorList>
            <person name="Hornung B."/>
        </authorList>
    </citation>
    <scope>NUCLEOTIDE SEQUENCE [LARGE SCALE GENOMIC DNA]</scope>
</reference>
<dbReference type="EMBL" id="UNQJ01000015">
    <property type="protein sequence ID" value="SYZ33978.1"/>
    <property type="molecule type" value="Genomic_DNA"/>
</dbReference>
<evidence type="ECO:0000256" key="2">
    <source>
        <dbReference type="ARBA" id="ARBA00022448"/>
    </source>
</evidence>
<feature type="transmembrane region" description="Helical" evidence="7">
    <location>
        <begin position="244"/>
        <end position="266"/>
    </location>
</feature>
<keyword evidence="4 7" id="KW-0812">Transmembrane</keyword>
<dbReference type="InterPro" id="IPR000515">
    <property type="entry name" value="MetI-like"/>
</dbReference>
<feature type="transmembrane region" description="Helical" evidence="7">
    <location>
        <begin position="140"/>
        <end position="165"/>
    </location>
</feature>
<accession>A0A383S7M2</accession>
<keyword evidence="6 7" id="KW-0472">Membrane</keyword>
<dbReference type="InterPro" id="IPR035906">
    <property type="entry name" value="MetI-like_sf"/>
</dbReference>
<dbReference type="SUPFAM" id="SSF161098">
    <property type="entry name" value="MetI-like"/>
    <property type="match status" value="1"/>
</dbReference>
<evidence type="ECO:0000313" key="8">
    <source>
        <dbReference type="EMBL" id="SYZ33978.1"/>
    </source>
</evidence>
<organism evidence="8 9">
    <name type="scientific">Propionibacterium australiense</name>
    <dbReference type="NCBI Taxonomy" id="119981"/>
    <lineage>
        <taxon>Bacteria</taxon>
        <taxon>Bacillati</taxon>
        <taxon>Actinomycetota</taxon>
        <taxon>Actinomycetes</taxon>
        <taxon>Propionibacteriales</taxon>
        <taxon>Propionibacteriaceae</taxon>
        <taxon>Propionibacterium</taxon>
    </lineage>
</organism>
<dbReference type="GO" id="GO:0005886">
    <property type="term" value="C:plasma membrane"/>
    <property type="evidence" value="ECO:0007669"/>
    <property type="project" value="UniProtKB-SubCell"/>
</dbReference>
<dbReference type="PANTHER" id="PTHR43163:SF6">
    <property type="entry name" value="DIPEPTIDE TRANSPORT SYSTEM PERMEASE PROTEIN DPPB-RELATED"/>
    <property type="match status" value="1"/>
</dbReference>
<evidence type="ECO:0000256" key="3">
    <source>
        <dbReference type="ARBA" id="ARBA00022475"/>
    </source>
</evidence>
<evidence type="ECO:0000256" key="6">
    <source>
        <dbReference type="ARBA" id="ARBA00023136"/>
    </source>
</evidence>
<keyword evidence="9" id="KW-1185">Reference proteome</keyword>
<evidence type="ECO:0000256" key="4">
    <source>
        <dbReference type="ARBA" id="ARBA00022692"/>
    </source>
</evidence>
<dbReference type="PROSITE" id="PS50928">
    <property type="entry name" value="ABC_TM1"/>
    <property type="match status" value="1"/>
</dbReference>
<dbReference type="AlphaFoldDB" id="A0A383S7M2"/>
<evidence type="ECO:0000313" key="9">
    <source>
        <dbReference type="Proteomes" id="UP000263928"/>
    </source>
</evidence>
<sequence length="319" mass="33004">MAAEPPRGLRGIVSPVLRWAGGMVVVMSVLFLLTEALPGDYADVVAGADRSGAERVREQQGLDAPVLVRLGRWWWGVLRGDLGLSLIDAQPVLPKVVSRFTATASIALPAAVLAAVAAVGLALLLAWWRGRPGGARLAATVAVVAGLPEIVLVIGLVLLFSIALGLLPPVSLLTPGASPWHSPEILVLPVLALAIPVAAWGAQMMRGSADDVLSSDIVTSARRRGVPAPAIIGRHVLSRWRGPLVQTTAYLTAGILGGSVVVETMFAYPGLGQAMAAAVASRDMPMVQGCGLIVVGISLALLTGADIVVEHAERHDNGC</sequence>